<protein>
    <recommendedName>
        <fullName evidence="1">Glycosyl hydrolase family 32 C-terminal domain-containing protein</fullName>
    </recommendedName>
</protein>
<proteinExistence type="predicted"/>
<feature type="domain" description="Glycosyl hydrolase family 32 C-terminal" evidence="1">
    <location>
        <begin position="1"/>
        <end position="133"/>
    </location>
</feature>
<dbReference type="GO" id="GO:0005737">
    <property type="term" value="C:cytoplasm"/>
    <property type="evidence" value="ECO:0007669"/>
    <property type="project" value="TreeGrafter"/>
</dbReference>
<evidence type="ECO:0000313" key="2">
    <source>
        <dbReference type="EMBL" id="KIO27524.1"/>
    </source>
</evidence>
<dbReference type="Pfam" id="PF08244">
    <property type="entry name" value="Glyco_hydro_32C"/>
    <property type="match status" value="1"/>
</dbReference>
<dbReference type="SUPFAM" id="SSF49899">
    <property type="entry name" value="Concanavalin A-like lectins/glucanases"/>
    <property type="match status" value="1"/>
</dbReference>
<sequence length="162" mass="17806">TLDFSNAADAHAGFTIYRSPDGSEQTHIYYDFAAETIRVDRSKSSLVAGFNLGAEAGKFRLWNVPSGGGSSETTLESLKLKVFVDNSIVEIYANDVFAMTTRIYPWRSDSLGLGYYTTGSSGSVKFSNVQVYEGLTNAWPERPADTSNELVWDGPDVPWPGW</sequence>
<dbReference type="Gene3D" id="2.60.120.560">
    <property type="entry name" value="Exo-inulinase, domain 1"/>
    <property type="match status" value="1"/>
</dbReference>
<accession>A0A0C3QLK2</accession>
<gene>
    <name evidence="2" type="ORF">M407DRAFT_23213</name>
</gene>
<feature type="non-terminal residue" evidence="2">
    <location>
        <position position="1"/>
    </location>
</feature>
<dbReference type="InterPro" id="IPR013189">
    <property type="entry name" value="Glyco_hydro_32_C"/>
</dbReference>
<dbReference type="PANTHER" id="PTHR42800:SF3">
    <property type="entry name" value="GLYCOSYL HYDROLASE FAMILY 32 N-TERMINAL DOMAIN-CONTAINING PROTEIN"/>
    <property type="match status" value="1"/>
</dbReference>
<dbReference type="GO" id="GO:0004575">
    <property type="term" value="F:sucrose alpha-glucosidase activity"/>
    <property type="evidence" value="ECO:0007669"/>
    <property type="project" value="TreeGrafter"/>
</dbReference>
<dbReference type="PANTHER" id="PTHR42800">
    <property type="entry name" value="EXOINULINASE INUD (AFU_ORTHOLOGUE AFUA_5G00480)"/>
    <property type="match status" value="1"/>
</dbReference>
<dbReference type="EMBL" id="KN823007">
    <property type="protein sequence ID" value="KIO27524.1"/>
    <property type="molecule type" value="Genomic_DNA"/>
</dbReference>
<dbReference type="STRING" id="1051891.A0A0C3QLK2"/>
<reference evidence="2 3" key="1">
    <citation type="submission" date="2014-04" db="EMBL/GenBank/DDBJ databases">
        <authorList>
            <consortium name="DOE Joint Genome Institute"/>
            <person name="Kuo A."/>
            <person name="Girlanda M."/>
            <person name="Perotto S."/>
            <person name="Kohler A."/>
            <person name="Nagy L.G."/>
            <person name="Floudas D."/>
            <person name="Copeland A."/>
            <person name="Barry K.W."/>
            <person name="Cichocki N."/>
            <person name="Veneault-Fourrey C."/>
            <person name="LaButti K."/>
            <person name="Lindquist E.A."/>
            <person name="Lipzen A."/>
            <person name="Lundell T."/>
            <person name="Morin E."/>
            <person name="Murat C."/>
            <person name="Sun H."/>
            <person name="Tunlid A."/>
            <person name="Henrissat B."/>
            <person name="Grigoriev I.V."/>
            <person name="Hibbett D.S."/>
            <person name="Martin F."/>
            <person name="Nordberg H.P."/>
            <person name="Cantor M.N."/>
            <person name="Hua S.X."/>
        </authorList>
    </citation>
    <scope>NUCLEOTIDE SEQUENCE [LARGE SCALE GENOMIC DNA]</scope>
    <source>
        <strain evidence="2 3">MUT 4182</strain>
    </source>
</reference>
<dbReference type="GO" id="GO:0005987">
    <property type="term" value="P:sucrose catabolic process"/>
    <property type="evidence" value="ECO:0007669"/>
    <property type="project" value="TreeGrafter"/>
</dbReference>
<name>A0A0C3QLK2_9AGAM</name>
<dbReference type="Proteomes" id="UP000054248">
    <property type="component" value="Unassembled WGS sequence"/>
</dbReference>
<keyword evidence="3" id="KW-1185">Reference proteome</keyword>
<organism evidence="2 3">
    <name type="scientific">Tulasnella calospora MUT 4182</name>
    <dbReference type="NCBI Taxonomy" id="1051891"/>
    <lineage>
        <taxon>Eukaryota</taxon>
        <taxon>Fungi</taxon>
        <taxon>Dikarya</taxon>
        <taxon>Basidiomycota</taxon>
        <taxon>Agaricomycotina</taxon>
        <taxon>Agaricomycetes</taxon>
        <taxon>Cantharellales</taxon>
        <taxon>Tulasnellaceae</taxon>
        <taxon>Tulasnella</taxon>
    </lineage>
</organism>
<evidence type="ECO:0000313" key="3">
    <source>
        <dbReference type="Proteomes" id="UP000054248"/>
    </source>
</evidence>
<dbReference type="HOGENOM" id="CLU_1639536_0_0_1"/>
<reference evidence="3" key="2">
    <citation type="submission" date="2015-01" db="EMBL/GenBank/DDBJ databases">
        <title>Evolutionary Origins and Diversification of the Mycorrhizal Mutualists.</title>
        <authorList>
            <consortium name="DOE Joint Genome Institute"/>
            <consortium name="Mycorrhizal Genomics Consortium"/>
            <person name="Kohler A."/>
            <person name="Kuo A."/>
            <person name="Nagy L.G."/>
            <person name="Floudas D."/>
            <person name="Copeland A."/>
            <person name="Barry K.W."/>
            <person name="Cichocki N."/>
            <person name="Veneault-Fourrey C."/>
            <person name="LaButti K."/>
            <person name="Lindquist E.A."/>
            <person name="Lipzen A."/>
            <person name="Lundell T."/>
            <person name="Morin E."/>
            <person name="Murat C."/>
            <person name="Riley R."/>
            <person name="Ohm R."/>
            <person name="Sun H."/>
            <person name="Tunlid A."/>
            <person name="Henrissat B."/>
            <person name="Grigoriev I.V."/>
            <person name="Hibbett D.S."/>
            <person name="Martin F."/>
        </authorList>
    </citation>
    <scope>NUCLEOTIDE SEQUENCE [LARGE SCALE GENOMIC DNA]</scope>
    <source>
        <strain evidence="3">MUT 4182</strain>
    </source>
</reference>
<evidence type="ECO:0000259" key="1">
    <source>
        <dbReference type="Pfam" id="PF08244"/>
    </source>
</evidence>
<dbReference type="OrthoDB" id="202537at2759"/>
<dbReference type="AlphaFoldDB" id="A0A0C3QLK2"/>
<dbReference type="InterPro" id="IPR013320">
    <property type="entry name" value="ConA-like_dom_sf"/>
</dbReference>